<dbReference type="EMBL" id="VWRR01000002">
    <property type="protein sequence ID" value="KAF6004784.1"/>
    <property type="molecule type" value="Genomic_DNA"/>
</dbReference>
<dbReference type="Proteomes" id="UP000530660">
    <property type="component" value="Unassembled WGS sequence"/>
</dbReference>
<reference evidence="2 3" key="1">
    <citation type="journal article" date="2020" name="J. Phycol.">
        <title>Comparative genome analysis reveals Cyanidiococcus gen. nov., a new extremophilic red algal genus sister to Cyanidioschyzon (Cyanidioschyzonaceae, Rhodophyta).</title>
        <authorList>
            <person name="Liu S.-L."/>
            <person name="Chiang Y.-R."/>
            <person name="Yoon H.S."/>
            <person name="Fu H.-Y."/>
        </authorList>
    </citation>
    <scope>NUCLEOTIDE SEQUENCE [LARGE SCALE GENOMIC DNA]</scope>
    <source>
        <strain evidence="2 3">THAL066</strain>
    </source>
</reference>
<accession>A0A7J7IQD9</accession>
<feature type="region of interest" description="Disordered" evidence="1">
    <location>
        <begin position="22"/>
        <end position="42"/>
    </location>
</feature>
<evidence type="ECO:0000313" key="3">
    <source>
        <dbReference type="Proteomes" id="UP000530660"/>
    </source>
</evidence>
<dbReference type="OrthoDB" id="10485678at2759"/>
<dbReference type="AlphaFoldDB" id="A0A7J7IQD9"/>
<protein>
    <submittedName>
        <fullName evidence="2">Uncharacterized protein</fullName>
    </submittedName>
</protein>
<organism evidence="2 3">
    <name type="scientific">Cyanidiococcus yangmingshanensis</name>
    <dbReference type="NCBI Taxonomy" id="2690220"/>
    <lineage>
        <taxon>Eukaryota</taxon>
        <taxon>Rhodophyta</taxon>
        <taxon>Bangiophyceae</taxon>
        <taxon>Cyanidiales</taxon>
        <taxon>Cyanidiaceae</taxon>
        <taxon>Cyanidiococcus</taxon>
    </lineage>
</organism>
<comment type="caution">
    <text evidence="2">The sequence shown here is derived from an EMBL/GenBank/DDBJ whole genome shotgun (WGS) entry which is preliminary data.</text>
</comment>
<keyword evidence="3" id="KW-1185">Reference proteome</keyword>
<name>A0A7J7IQD9_9RHOD</name>
<evidence type="ECO:0000256" key="1">
    <source>
        <dbReference type="SAM" id="MobiDB-lite"/>
    </source>
</evidence>
<gene>
    <name evidence="2" type="ORF">F1559_001619</name>
</gene>
<proteinExistence type="predicted"/>
<sequence length="318" mass="34915">MRAWRRQTTTVSALESPGCVCGSRGDAVPAPMSRESDPSPERPEEIFSELANITTSLRDKLARLRQVTQTLQGTQALSQLAVEFSPVVLRASHASLSAAQFVLELFLSGRTGYGQVEFENESELLSAAPEASAERLNLREVTAQGRLPASSGVFGTEGEISNYVQPPEPRHFDRDTAQGGRTVERHSVQAGKAHRLRFTEAEDAIFSEVYHELAPTIRSKVQIAKEVQARLPNGHERKGNVVYKHLLLLKEKHNWPNFSKDEASAPNGADDDGQVYLNEAVVSVRETHSDEPGNPLRGPNLRKLPSPKSGKLGGSWHL</sequence>
<evidence type="ECO:0000313" key="2">
    <source>
        <dbReference type="EMBL" id="KAF6004784.1"/>
    </source>
</evidence>
<feature type="region of interest" description="Disordered" evidence="1">
    <location>
        <begin position="285"/>
        <end position="318"/>
    </location>
</feature>